<evidence type="ECO:0000256" key="2">
    <source>
        <dbReference type="ARBA" id="ARBA00022771"/>
    </source>
</evidence>
<dbReference type="InterPro" id="IPR024119">
    <property type="entry name" value="TF_DEAF-1"/>
</dbReference>
<gene>
    <name evidence="6" type="ORF">AAF712_002714</name>
</gene>
<organism evidence="6 7">
    <name type="scientific">Marasmius tenuissimus</name>
    <dbReference type="NCBI Taxonomy" id="585030"/>
    <lineage>
        <taxon>Eukaryota</taxon>
        <taxon>Fungi</taxon>
        <taxon>Dikarya</taxon>
        <taxon>Basidiomycota</taxon>
        <taxon>Agaricomycotina</taxon>
        <taxon>Agaricomycetes</taxon>
        <taxon>Agaricomycetidae</taxon>
        <taxon>Agaricales</taxon>
        <taxon>Marasmiineae</taxon>
        <taxon>Marasmiaceae</taxon>
        <taxon>Marasmius</taxon>
    </lineage>
</organism>
<dbReference type="InterPro" id="IPR027974">
    <property type="entry name" value="DUF4470"/>
</dbReference>
<evidence type="ECO:0000313" key="6">
    <source>
        <dbReference type="EMBL" id="KAL0070224.1"/>
    </source>
</evidence>
<proteinExistence type="predicted"/>
<accession>A0ABR3AB51</accession>
<dbReference type="InterPro" id="IPR002893">
    <property type="entry name" value="Znf_MYND"/>
</dbReference>
<feature type="domain" description="MYND-type" evidence="5">
    <location>
        <begin position="1034"/>
        <end position="1072"/>
    </location>
</feature>
<dbReference type="Pfam" id="PF14737">
    <property type="entry name" value="DUF4470"/>
    <property type="match status" value="1"/>
</dbReference>
<name>A0ABR3AB51_9AGAR</name>
<evidence type="ECO:0000256" key="1">
    <source>
        <dbReference type="ARBA" id="ARBA00022723"/>
    </source>
</evidence>
<keyword evidence="1" id="KW-0479">Metal-binding</keyword>
<dbReference type="Gene3D" id="6.10.140.2220">
    <property type="match status" value="1"/>
</dbReference>
<keyword evidence="7" id="KW-1185">Reference proteome</keyword>
<dbReference type="EMBL" id="JBBXMP010000008">
    <property type="protein sequence ID" value="KAL0070224.1"/>
    <property type="molecule type" value="Genomic_DNA"/>
</dbReference>
<keyword evidence="2 4" id="KW-0863">Zinc-finger</keyword>
<dbReference type="SUPFAM" id="SSF144232">
    <property type="entry name" value="HIT/MYND zinc finger-like"/>
    <property type="match status" value="1"/>
</dbReference>
<dbReference type="Proteomes" id="UP001437256">
    <property type="component" value="Unassembled WGS sequence"/>
</dbReference>
<dbReference type="PROSITE" id="PS50865">
    <property type="entry name" value="ZF_MYND_2"/>
    <property type="match status" value="1"/>
</dbReference>
<keyword evidence="3" id="KW-0862">Zinc</keyword>
<evidence type="ECO:0000313" key="7">
    <source>
        <dbReference type="Proteomes" id="UP001437256"/>
    </source>
</evidence>
<evidence type="ECO:0000256" key="3">
    <source>
        <dbReference type="ARBA" id="ARBA00022833"/>
    </source>
</evidence>
<evidence type="ECO:0000256" key="4">
    <source>
        <dbReference type="PROSITE-ProRule" id="PRU00134"/>
    </source>
</evidence>
<reference evidence="6 7" key="1">
    <citation type="submission" date="2024-05" db="EMBL/GenBank/DDBJ databases">
        <title>A draft genome resource for the thread blight pathogen Marasmius tenuissimus strain MS-2.</title>
        <authorList>
            <person name="Yulfo-Soto G.E."/>
            <person name="Baruah I.K."/>
            <person name="Amoako-Attah I."/>
            <person name="Bukari Y."/>
            <person name="Meinhardt L.W."/>
            <person name="Bailey B.A."/>
            <person name="Cohen S.P."/>
        </authorList>
    </citation>
    <scope>NUCLEOTIDE SEQUENCE [LARGE SCALE GENOMIC DNA]</scope>
    <source>
        <strain evidence="6 7">MS-2</strain>
    </source>
</reference>
<dbReference type="Pfam" id="PF01753">
    <property type="entry name" value="zf-MYND"/>
    <property type="match status" value="1"/>
</dbReference>
<dbReference type="PROSITE" id="PS01360">
    <property type="entry name" value="ZF_MYND_1"/>
    <property type="match status" value="1"/>
</dbReference>
<protein>
    <recommendedName>
        <fullName evidence="5">MYND-type domain-containing protein</fullName>
    </recommendedName>
</protein>
<comment type="caution">
    <text evidence="6">The sequence shown here is derived from an EMBL/GenBank/DDBJ whole genome shotgun (WGS) entry which is preliminary data.</text>
</comment>
<dbReference type="PANTHER" id="PTHR10237">
    <property type="entry name" value="DEFORMED EPIDERMAL AUTOREGULATORY FACTOR 1 HOMOLOG SUPPRESSIN"/>
    <property type="match status" value="1"/>
</dbReference>
<dbReference type="PANTHER" id="PTHR10237:SF14">
    <property type="entry name" value="MYND-TYPE DOMAIN-CONTAINING PROTEIN"/>
    <property type="match status" value="1"/>
</dbReference>
<sequence length="1073" mass="120919">MFSDAPDRAYDITCCDIEPAILARNIILLSFLADETSNKDTQVLWNIYYHFFLDKTSMDVLRDCCSELVKASASTETWSSSRFGRLFKFSTSRTLQELRGYWESYSRFEDLSQKRKKQIRNDFSEGMKNARVTSARAGFLTLSSVGVLWDIATPILQTQFRRFWLTGTTYDAGSKGNPTTPYLNPTFVYSRKGEGFNVHYLSDPLCSFHLETAFLSAKQGRPPSVQAVIECAQNEFREWCITFQNLIATRSQDVVFRFFCGDALACCQALNLDYSPDSSPAFASSWTWSPIFFEDGPRIFDVIDSSNLIDHLGLMNVLALATPLLRPCSSSVLRTDSLRMGLLRSFESHLGDDIFSLSLLLGITPVPYSSGFRTETPAQGLYERHSVQPHTTIQWRLSSCASAEGMDLGKLTFTPAEIARTLFRFYLQLFSAHESSNMLARTMEFPNYTRATFVQLLELVKRRVHTGWEDICSRIIDSIETDRELLVGLHYYQELCLHLFVKRIYFMPSWAGNPPKDVFPFEGWPQVPPVVVVILQIPRHEIAVLEHMPEQELGTPPLYCCIEGDGSIGNFWQNSFMSVQFAFGSVDRESPTGGSVELHEDQRGWKGKSDLIMVVKAPTWMLSLTPDRTFVGLNVLSVPATAELAHKLGLMMSVYKARLSDSKRVFVCPRYPGMNVSPPGTRSRSITTPVTTPGATVSLFEPSKKSSVLTVRANCDDDETCSRLSQGAEVTMAQVSPSEIRVDIGDARRYLRFPAFVDGDRARLRIARKSAYVEIVVPLDDTQHNRFPLVTNSSLTPAASWNMHYLHLASLPLLAAAGLPFVEKHLTTMLSDIESKELEQYTSGDLANAKPFASFRVTLRYICLQAARQDFDAFELQEPGGSRTHLFLVGDARRDIQCHSIAISVGAVSLTADRKEELSSSLAKLHQEGRVKAVEIHRKEMDLWNRAIPAFAERCRSWKHNDDCDHLTAVRTGQDIWCRCGLGEVKEIVMAKRYDLHRKMKLVVLSPIYPLPSSTVEKDFSLMSIAQELEADECAACKSRGKKLLLCSRCKVTRYCSADCQKAHWKVHKKSCN</sequence>
<evidence type="ECO:0000259" key="5">
    <source>
        <dbReference type="PROSITE" id="PS50865"/>
    </source>
</evidence>